<evidence type="ECO:0000313" key="2">
    <source>
        <dbReference type="EMBL" id="ORZ09770.1"/>
    </source>
</evidence>
<reference evidence="2 3" key="1">
    <citation type="submission" date="2016-07" db="EMBL/GenBank/DDBJ databases">
        <title>Pervasive Adenine N6-methylation of Active Genes in Fungi.</title>
        <authorList>
            <consortium name="DOE Joint Genome Institute"/>
            <person name="Mondo S.J."/>
            <person name="Dannebaum R.O."/>
            <person name="Kuo R.C."/>
            <person name="Labutti K."/>
            <person name="Haridas S."/>
            <person name="Kuo A."/>
            <person name="Salamov A."/>
            <person name="Ahrendt S.R."/>
            <person name="Lipzen A."/>
            <person name="Sullivan W."/>
            <person name="Andreopoulos W.B."/>
            <person name="Clum A."/>
            <person name="Lindquist E."/>
            <person name="Daum C."/>
            <person name="Ramamoorthy G.K."/>
            <person name="Gryganskyi A."/>
            <person name="Culley D."/>
            <person name="Magnuson J.K."/>
            <person name="James T.Y."/>
            <person name="O'Malley M.A."/>
            <person name="Stajich J.E."/>
            <person name="Spatafora J.W."/>
            <person name="Visel A."/>
            <person name="Grigoriev I.V."/>
        </authorList>
    </citation>
    <scope>NUCLEOTIDE SEQUENCE [LARGE SCALE GENOMIC DNA]</scope>
    <source>
        <strain evidence="2 3">NRRL 3116</strain>
    </source>
</reference>
<dbReference type="AlphaFoldDB" id="A0A1Y2GG37"/>
<dbReference type="GeneID" id="33566893"/>
<feature type="chain" id="PRO_5012711466" description="Secreted protein" evidence="1">
    <location>
        <begin position="23"/>
        <end position="171"/>
    </location>
</feature>
<accession>A0A1Y2GG37</accession>
<protein>
    <recommendedName>
        <fullName evidence="4">Secreted protein</fullName>
    </recommendedName>
</protein>
<evidence type="ECO:0008006" key="4">
    <source>
        <dbReference type="Google" id="ProtNLM"/>
    </source>
</evidence>
<keyword evidence="3" id="KW-1185">Reference proteome</keyword>
<proteinExistence type="predicted"/>
<comment type="caution">
    <text evidence="2">The sequence shown here is derived from an EMBL/GenBank/DDBJ whole genome shotgun (WGS) entry which is preliminary data.</text>
</comment>
<keyword evidence="1" id="KW-0732">Signal</keyword>
<name>A0A1Y2GG37_9FUNG</name>
<gene>
    <name evidence="2" type="ORF">BCR41DRAFT_358448</name>
</gene>
<sequence>MLFNKSFLVSSVLLVILSVALAAPRPPTGQTGAIISESKYCLFLPPMYRGGIAENEDKAVAFCSKPMAEAPNAGILPKGFVKSLHLVCTRRYVQITGRIDRSKYGLSRKDAGGQYDIKAPVGAKCAGYPYFVELVEPDIQIYCMRCCRNKSDCPTHKSTKGCKAVISGDYS</sequence>
<evidence type="ECO:0000313" key="3">
    <source>
        <dbReference type="Proteomes" id="UP000193648"/>
    </source>
</evidence>
<dbReference type="RefSeq" id="XP_021879040.1">
    <property type="nucleotide sequence ID" value="XM_022025049.1"/>
</dbReference>
<evidence type="ECO:0000256" key="1">
    <source>
        <dbReference type="SAM" id="SignalP"/>
    </source>
</evidence>
<dbReference type="InParanoid" id="A0A1Y2GG37"/>
<feature type="signal peptide" evidence="1">
    <location>
        <begin position="1"/>
        <end position="22"/>
    </location>
</feature>
<dbReference type="OrthoDB" id="3044029at2759"/>
<dbReference type="STRING" id="64571.A0A1Y2GG37"/>
<dbReference type="EMBL" id="MCFF01000033">
    <property type="protein sequence ID" value="ORZ09770.1"/>
    <property type="molecule type" value="Genomic_DNA"/>
</dbReference>
<organism evidence="2 3">
    <name type="scientific">Lobosporangium transversale</name>
    <dbReference type="NCBI Taxonomy" id="64571"/>
    <lineage>
        <taxon>Eukaryota</taxon>
        <taxon>Fungi</taxon>
        <taxon>Fungi incertae sedis</taxon>
        <taxon>Mucoromycota</taxon>
        <taxon>Mortierellomycotina</taxon>
        <taxon>Mortierellomycetes</taxon>
        <taxon>Mortierellales</taxon>
        <taxon>Mortierellaceae</taxon>
        <taxon>Lobosporangium</taxon>
    </lineage>
</organism>
<dbReference type="Proteomes" id="UP000193648">
    <property type="component" value="Unassembled WGS sequence"/>
</dbReference>